<dbReference type="EMBL" id="AP019563">
    <property type="protein sequence ID" value="BBJ31751.1"/>
    <property type="molecule type" value="Genomic_DNA"/>
</dbReference>
<dbReference type="Proteomes" id="UP000321183">
    <property type="component" value="Chromosome"/>
</dbReference>
<name>A0A510GJ06_9RICK</name>
<gene>
    <name evidence="1" type="ORF">RAS_08600</name>
</gene>
<reference evidence="1 2" key="1">
    <citation type="submission" date="2019-04" db="EMBL/GenBank/DDBJ databases">
        <title>Draft genome sequence of Rickettsia asiatica Maytaro1284.</title>
        <authorList>
            <person name="Thu M."/>
            <person name="Qiu Y."/>
            <person name="Nakao R."/>
        </authorList>
    </citation>
    <scope>NUCLEOTIDE SEQUENCE [LARGE SCALE GENOMIC DNA]</scope>
    <source>
        <strain evidence="1 2">Maytaro1284</strain>
    </source>
</reference>
<sequence>MHYIFGHLNSEKTEIDTKKTIKIKHSLLHRLMSNYPYESYKNHELLKNYKII</sequence>
<keyword evidence="2" id="KW-1185">Reference proteome</keyword>
<organism evidence="1 2">
    <name type="scientific">Rickettsia asiatica</name>
    <dbReference type="NCBI Taxonomy" id="238800"/>
    <lineage>
        <taxon>Bacteria</taxon>
        <taxon>Pseudomonadati</taxon>
        <taxon>Pseudomonadota</taxon>
        <taxon>Alphaproteobacteria</taxon>
        <taxon>Rickettsiales</taxon>
        <taxon>Rickettsiaceae</taxon>
        <taxon>Rickettsieae</taxon>
        <taxon>Rickettsia</taxon>
        <taxon>spotted fever group</taxon>
    </lineage>
</organism>
<dbReference type="AlphaFoldDB" id="A0A510GJ06"/>
<evidence type="ECO:0000313" key="2">
    <source>
        <dbReference type="Proteomes" id="UP000321183"/>
    </source>
</evidence>
<dbReference type="KEGG" id="ras:RAS_08600"/>
<accession>A0A510GJ06</accession>
<evidence type="ECO:0000313" key="1">
    <source>
        <dbReference type="EMBL" id="BBJ31751.1"/>
    </source>
</evidence>
<protein>
    <submittedName>
        <fullName evidence="1">Uncharacterized protein</fullName>
    </submittedName>
</protein>
<proteinExistence type="predicted"/>